<evidence type="ECO:0000313" key="1">
    <source>
        <dbReference type="EMBL" id="PVH63446.1"/>
    </source>
</evidence>
<accession>A0A2T8KMP7</accession>
<dbReference type="AlphaFoldDB" id="A0A2T8KMP7"/>
<name>A0A2T8KMP7_9POAL</name>
<gene>
    <name evidence="1" type="ORF">PAHAL_2G030900</name>
</gene>
<protein>
    <submittedName>
        <fullName evidence="1">Uncharacterized protein</fullName>
    </submittedName>
</protein>
<organism evidence="1">
    <name type="scientific">Panicum hallii</name>
    <dbReference type="NCBI Taxonomy" id="206008"/>
    <lineage>
        <taxon>Eukaryota</taxon>
        <taxon>Viridiplantae</taxon>
        <taxon>Streptophyta</taxon>
        <taxon>Embryophyta</taxon>
        <taxon>Tracheophyta</taxon>
        <taxon>Spermatophyta</taxon>
        <taxon>Magnoliopsida</taxon>
        <taxon>Liliopsida</taxon>
        <taxon>Poales</taxon>
        <taxon>Poaceae</taxon>
        <taxon>PACMAD clade</taxon>
        <taxon>Panicoideae</taxon>
        <taxon>Panicodae</taxon>
        <taxon>Paniceae</taxon>
        <taxon>Panicinae</taxon>
        <taxon>Panicum</taxon>
        <taxon>Panicum sect. Panicum</taxon>
    </lineage>
</organism>
<reference evidence="1" key="1">
    <citation type="submission" date="2018-04" db="EMBL/GenBank/DDBJ databases">
        <title>WGS assembly of Panicum hallii.</title>
        <authorList>
            <person name="Lovell J."/>
            <person name="Jenkins J."/>
            <person name="Lowry D."/>
            <person name="Mamidi S."/>
            <person name="Sreedasyam A."/>
            <person name="Weng X."/>
            <person name="Barry K."/>
            <person name="Bonette J."/>
            <person name="Campitelli B."/>
            <person name="Daum C."/>
            <person name="Gordon S."/>
            <person name="Gould B."/>
            <person name="Lipzen A."/>
            <person name="Macqueen A."/>
            <person name="Palacio-Mejia J."/>
            <person name="Plott C."/>
            <person name="Shakirov E."/>
            <person name="Shu S."/>
            <person name="Yoshinaga Y."/>
            <person name="Zane M."/>
            <person name="Rokhsar D."/>
            <person name="Grimwood J."/>
            <person name="Schmutz J."/>
            <person name="Juenger T."/>
        </authorList>
    </citation>
    <scope>NUCLEOTIDE SEQUENCE [LARGE SCALE GENOMIC DNA]</scope>
    <source>
        <strain evidence="1">FIL2</strain>
    </source>
</reference>
<proteinExistence type="predicted"/>
<sequence>MFLPCACCRQSSVCTPVLQFELLKSEHPVQKSFIFDSSRRKLPTSGIEFASSILIRAQPTSQVGFVRNIIPIPQMDFVRMSLGNML</sequence>
<dbReference type="Gramene" id="PVH63446">
    <property type="protein sequence ID" value="PVH63446"/>
    <property type="gene ID" value="PAHAL_2G030900"/>
</dbReference>
<dbReference type="Proteomes" id="UP000243499">
    <property type="component" value="Chromosome 2"/>
</dbReference>
<dbReference type="EMBL" id="CM008047">
    <property type="protein sequence ID" value="PVH63446.1"/>
    <property type="molecule type" value="Genomic_DNA"/>
</dbReference>